<evidence type="ECO:0000259" key="1">
    <source>
        <dbReference type="SMART" id="SM01126"/>
    </source>
</evidence>
<dbReference type="EMBL" id="JACHYB010000002">
    <property type="protein sequence ID" value="MBB3188275.1"/>
    <property type="molecule type" value="Genomic_DNA"/>
</dbReference>
<dbReference type="EMBL" id="JACHYB010000001">
    <property type="protein sequence ID" value="MBB3186519.1"/>
    <property type="molecule type" value="Genomic_DNA"/>
</dbReference>
<dbReference type="NCBIfam" id="NF033547">
    <property type="entry name" value="transpos_IS1595"/>
    <property type="match status" value="1"/>
</dbReference>
<dbReference type="Pfam" id="PF12760">
    <property type="entry name" value="Zn_ribbon_IS1595"/>
    <property type="match status" value="1"/>
</dbReference>
<sequence>MNLLNFILNFPDEESCIAHFKAQRDQIGIVCPKCGSTKHIWLKNKLRYECTHCHHRQSIRRGTVLEFSKLPFRYWYVAMHLLTSTKKSFSASELQRQLGHKRYQPIWEMHKKLSDIMGKRDNEYQLSGQIELDNAFITTLISDDCKQQNLKRGAGSQNKSKVLVMTESIVVENPKPGKKPKKINHIKMQVVPDLRADTAVEIVKEQIDSKAELTTDDSKTFFKLHQAVESQKAQVIEPEDLQKILPWVHISIANVKRLLLDMHHQLKKEYLQYYLNEFCYKFNRRYFGEKMFDRLVFAAANYNTDFKSRIYNRSLCG</sequence>
<accession>A0A7W5H1M3</accession>
<dbReference type="EMBL" id="JACHYB010000001">
    <property type="protein sequence ID" value="MBB3186627.1"/>
    <property type="molecule type" value="Genomic_DNA"/>
</dbReference>
<evidence type="ECO:0000313" key="9">
    <source>
        <dbReference type="EMBL" id="MBB3188275.1"/>
    </source>
</evidence>
<dbReference type="AlphaFoldDB" id="A0A7W5H1M3"/>
<dbReference type="InterPro" id="IPR024442">
    <property type="entry name" value="Transposase_Zn_ribbon"/>
</dbReference>
<dbReference type="SMART" id="SM01126">
    <property type="entry name" value="DDE_Tnp_IS1595"/>
    <property type="match status" value="1"/>
</dbReference>
<dbReference type="RefSeq" id="WP_183411871.1">
    <property type="nucleotide sequence ID" value="NZ_JACHYB010000001.1"/>
</dbReference>
<comment type="caution">
    <text evidence="5">The sequence shown here is derived from an EMBL/GenBank/DDBJ whole genome shotgun (WGS) entry which is preliminary data.</text>
</comment>
<organism evidence="5 10">
    <name type="scientific">Microbacter margulisiae</name>
    <dbReference type="NCBI Taxonomy" id="1350067"/>
    <lineage>
        <taxon>Bacteria</taxon>
        <taxon>Pseudomonadati</taxon>
        <taxon>Bacteroidota</taxon>
        <taxon>Bacteroidia</taxon>
        <taxon>Bacteroidales</taxon>
        <taxon>Porphyromonadaceae</taxon>
        <taxon>Microbacter</taxon>
    </lineage>
</organism>
<dbReference type="EMBL" id="JACHYB010000001">
    <property type="protein sequence ID" value="MBB3186525.1"/>
    <property type="molecule type" value="Genomic_DNA"/>
</dbReference>
<dbReference type="EMBL" id="JACHYB010000001">
    <property type="protein sequence ID" value="MBB3187272.1"/>
    <property type="molecule type" value="Genomic_DNA"/>
</dbReference>
<proteinExistence type="predicted"/>
<gene>
    <name evidence="2" type="ORF">FHX64_000089</name>
    <name evidence="3" type="ORF">FHX64_000682</name>
    <name evidence="4" type="ORF">FHX64_000688</name>
    <name evidence="5" type="ORF">FHX64_000694</name>
    <name evidence="6" type="ORF">FHX64_000716</name>
    <name evidence="7" type="ORF">FHX64_000790</name>
    <name evidence="8" type="ORF">FHX64_001435</name>
    <name evidence="9" type="ORF">FHX64_002473</name>
</gene>
<evidence type="ECO:0000313" key="2">
    <source>
        <dbReference type="EMBL" id="MBB3185926.1"/>
    </source>
</evidence>
<evidence type="ECO:0000313" key="6">
    <source>
        <dbReference type="EMBL" id="MBB3186553.1"/>
    </source>
</evidence>
<evidence type="ECO:0000313" key="5">
    <source>
        <dbReference type="EMBL" id="MBB3186531.1"/>
    </source>
</evidence>
<dbReference type="EMBL" id="JACHYB010000001">
    <property type="protein sequence ID" value="MBB3186553.1"/>
    <property type="molecule type" value="Genomic_DNA"/>
</dbReference>
<dbReference type="InterPro" id="IPR024445">
    <property type="entry name" value="Tnp_ISXO2-like"/>
</dbReference>
<reference evidence="5 10" key="1">
    <citation type="submission" date="2020-08" db="EMBL/GenBank/DDBJ databases">
        <title>Genomic Encyclopedia of Type Strains, Phase IV (KMG-IV): sequencing the most valuable type-strain genomes for metagenomic binning, comparative biology and taxonomic classification.</title>
        <authorList>
            <person name="Goeker M."/>
        </authorList>
    </citation>
    <scope>NUCLEOTIDE SEQUENCE [LARGE SCALE GENOMIC DNA]</scope>
    <source>
        <strain evidence="5 10">DSM 27471</strain>
    </source>
</reference>
<protein>
    <submittedName>
        <fullName evidence="5">Transposase-like protein</fullName>
    </submittedName>
</protein>
<dbReference type="EMBL" id="JACHYB010000001">
    <property type="protein sequence ID" value="MBB3185926.1"/>
    <property type="molecule type" value="Genomic_DNA"/>
</dbReference>
<evidence type="ECO:0000313" key="10">
    <source>
        <dbReference type="Proteomes" id="UP000544222"/>
    </source>
</evidence>
<evidence type="ECO:0000313" key="8">
    <source>
        <dbReference type="EMBL" id="MBB3187272.1"/>
    </source>
</evidence>
<feature type="domain" description="ISXO2-like transposase" evidence="1">
    <location>
        <begin position="125"/>
        <end position="283"/>
    </location>
</feature>
<dbReference type="Proteomes" id="UP000544222">
    <property type="component" value="Unassembled WGS sequence"/>
</dbReference>
<dbReference type="EMBL" id="JACHYB010000001">
    <property type="protein sequence ID" value="MBB3186531.1"/>
    <property type="molecule type" value="Genomic_DNA"/>
</dbReference>
<evidence type="ECO:0000313" key="3">
    <source>
        <dbReference type="EMBL" id="MBB3186519.1"/>
    </source>
</evidence>
<dbReference type="Pfam" id="PF12762">
    <property type="entry name" value="DDE_Tnp_IS1595"/>
    <property type="match status" value="1"/>
</dbReference>
<evidence type="ECO:0000313" key="7">
    <source>
        <dbReference type="EMBL" id="MBB3186627.1"/>
    </source>
</evidence>
<keyword evidence="10" id="KW-1185">Reference proteome</keyword>
<name>A0A7W5H1M3_9PORP</name>
<evidence type="ECO:0000313" key="4">
    <source>
        <dbReference type="EMBL" id="MBB3186525.1"/>
    </source>
</evidence>